<dbReference type="InterPro" id="IPR002182">
    <property type="entry name" value="NB-ARC"/>
</dbReference>
<evidence type="ECO:0000259" key="4">
    <source>
        <dbReference type="Pfam" id="PF23559"/>
    </source>
</evidence>
<dbReference type="InterPro" id="IPR058922">
    <property type="entry name" value="WHD_DRP"/>
</dbReference>
<dbReference type="InterPro" id="IPR032675">
    <property type="entry name" value="LRR_dom_sf"/>
</dbReference>
<protein>
    <submittedName>
        <fullName evidence="6">Putative disease resistance RPP13-like protein 2</fullName>
    </submittedName>
</protein>
<dbReference type="InterPro" id="IPR044974">
    <property type="entry name" value="Disease_R_plants"/>
</dbReference>
<feature type="domain" description="Disease resistance R13L4/SHOC-2-like LRR" evidence="5">
    <location>
        <begin position="446"/>
        <end position="584"/>
    </location>
</feature>
<keyword evidence="1" id="KW-0677">Repeat</keyword>
<dbReference type="Pfam" id="PF23598">
    <property type="entry name" value="LRR_14"/>
    <property type="match status" value="1"/>
</dbReference>
<reference evidence="6" key="1">
    <citation type="submission" date="2015-06" db="UniProtKB">
        <authorList>
            <consortium name="EnsemblPlants"/>
        </authorList>
    </citation>
    <scope>IDENTIFICATION</scope>
</reference>
<dbReference type="FunFam" id="1.10.10.10:FF:000322">
    <property type="entry name" value="Probable disease resistance protein At1g63360"/>
    <property type="match status" value="1"/>
</dbReference>
<keyword evidence="2" id="KW-0611">Plant defense</keyword>
<dbReference type="InterPro" id="IPR036388">
    <property type="entry name" value="WH-like_DNA-bd_sf"/>
</dbReference>
<dbReference type="Pfam" id="PF00931">
    <property type="entry name" value="NB-ARC"/>
    <property type="match status" value="1"/>
</dbReference>
<dbReference type="InterPro" id="IPR055414">
    <property type="entry name" value="LRR_R13L4/SHOC2-like"/>
</dbReference>
<dbReference type="GO" id="GO:0043531">
    <property type="term" value="F:ADP binding"/>
    <property type="evidence" value="ECO:0007669"/>
    <property type="project" value="InterPro"/>
</dbReference>
<dbReference type="AlphaFoldDB" id="M8AW38"/>
<dbReference type="GO" id="GO:0009626">
    <property type="term" value="P:plant-type hypersensitive response"/>
    <property type="evidence" value="ECO:0007669"/>
    <property type="project" value="UniProtKB-ARBA"/>
</dbReference>
<proteinExistence type="predicted"/>
<organism evidence="6">
    <name type="scientific">Aegilops tauschii</name>
    <name type="common">Tausch's goatgrass</name>
    <name type="synonym">Aegilops squarrosa</name>
    <dbReference type="NCBI Taxonomy" id="37682"/>
    <lineage>
        <taxon>Eukaryota</taxon>
        <taxon>Viridiplantae</taxon>
        <taxon>Streptophyta</taxon>
        <taxon>Embryophyta</taxon>
        <taxon>Tracheophyta</taxon>
        <taxon>Spermatophyta</taxon>
        <taxon>Magnoliopsida</taxon>
        <taxon>Liliopsida</taxon>
        <taxon>Poales</taxon>
        <taxon>Poaceae</taxon>
        <taxon>BOP clade</taxon>
        <taxon>Pooideae</taxon>
        <taxon>Triticodae</taxon>
        <taxon>Triticeae</taxon>
        <taxon>Triticinae</taxon>
        <taxon>Aegilops</taxon>
    </lineage>
</organism>
<accession>M8AW38</accession>
<evidence type="ECO:0000313" key="6">
    <source>
        <dbReference type="EnsemblPlants" id="EMT05639"/>
    </source>
</evidence>
<dbReference type="Gene3D" id="3.40.50.300">
    <property type="entry name" value="P-loop containing nucleotide triphosphate hydrolases"/>
    <property type="match status" value="1"/>
</dbReference>
<dbReference type="EnsemblPlants" id="EMT05639">
    <property type="protein sequence ID" value="EMT05639"/>
    <property type="gene ID" value="F775_25822"/>
</dbReference>
<dbReference type="GO" id="GO:0002758">
    <property type="term" value="P:innate immune response-activating signaling pathway"/>
    <property type="evidence" value="ECO:0007669"/>
    <property type="project" value="UniProtKB-ARBA"/>
</dbReference>
<dbReference type="PANTHER" id="PTHR23155">
    <property type="entry name" value="DISEASE RESISTANCE PROTEIN RP"/>
    <property type="match status" value="1"/>
</dbReference>
<dbReference type="SUPFAM" id="SSF52058">
    <property type="entry name" value="L domain-like"/>
    <property type="match status" value="1"/>
</dbReference>
<dbReference type="GO" id="GO:0042742">
    <property type="term" value="P:defense response to bacterium"/>
    <property type="evidence" value="ECO:0007669"/>
    <property type="project" value="UniProtKB-ARBA"/>
</dbReference>
<evidence type="ECO:0000256" key="1">
    <source>
        <dbReference type="ARBA" id="ARBA00022737"/>
    </source>
</evidence>
<evidence type="ECO:0000259" key="5">
    <source>
        <dbReference type="Pfam" id="PF23598"/>
    </source>
</evidence>
<name>M8AW38_AEGTA</name>
<evidence type="ECO:0000259" key="3">
    <source>
        <dbReference type="Pfam" id="PF00931"/>
    </source>
</evidence>
<dbReference type="SUPFAM" id="SSF52540">
    <property type="entry name" value="P-loop containing nucleoside triphosphate hydrolases"/>
    <property type="match status" value="1"/>
</dbReference>
<evidence type="ECO:0000256" key="2">
    <source>
        <dbReference type="ARBA" id="ARBA00022821"/>
    </source>
</evidence>
<dbReference type="InterPro" id="IPR027417">
    <property type="entry name" value="P-loop_NTPase"/>
</dbReference>
<sequence>MGCVGRLKPAVTGSRLPCSGHRGRQSCQGVHFGPEGGVFSFLVDKFSMVCQWPRDALRCRGGDPGGGRWYLIIIDDLWSTCRYLIIIDDLWSTSVWDIIRRAFPDGDCHSRIMTTTQFEDVASACCSYQSIYKFEMEPLKYDQSQRLFFRMVFGSGDKVAFPGCLREVSSEIIQKCGGLPLSMVNIASLLPTEESERNLQQWKDIRDSLPSTLRTNPTSEGMAKVINLIYNNLSPEVKTCLLYFALYPEGYTSNKDDLVKQWITEGFTGEGEEKEDTARGYFDELVSRGMIQAVDINYCGVLSCTLHHMVHDLIMKKSMEGNFVVGVDNFQSLPNKVRRLSVKFGGARSGRIPTGITLYEVRSLAFFGFYGCADFIEECKLLRILILHVWADQDEDPFDLSGITTLLPLRYVKIACNIPIKLPDKIQDLQYLETLEVDATVVAIPSAIRKLSRLASLKIAVRELLRQDICILQALPALSALSLHVWTTPVEMIVFDKGEFLVLKCFKFRCPVPWLKFEAGSMPDLESLNLCFNAHQADQHGIVPIGMEHLSGLKEITAHIWGSDTDVGSTFRSAVSNHPSNPRINLRLVDPIFHGAVTTSVGTIKVEDEKKQAADNKY</sequence>
<dbReference type="PANTHER" id="PTHR23155:SF1094">
    <property type="entry name" value="OS11G0686400 PROTEIN"/>
    <property type="match status" value="1"/>
</dbReference>
<feature type="domain" description="NB-ARC" evidence="3">
    <location>
        <begin position="79"/>
        <end position="154"/>
    </location>
</feature>
<dbReference type="Pfam" id="PF23559">
    <property type="entry name" value="WHD_DRP"/>
    <property type="match status" value="1"/>
</dbReference>
<feature type="domain" description="Disease resistance protein winged helix" evidence="4">
    <location>
        <begin position="246"/>
        <end position="314"/>
    </location>
</feature>
<dbReference type="Gene3D" id="1.10.10.10">
    <property type="entry name" value="Winged helix-like DNA-binding domain superfamily/Winged helix DNA-binding domain"/>
    <property type="match status" value="1"/>
</dbReference>
<dbReference type="Gene3D" id="3.80.10.10">
    <property type="entry name" value="Ribonuclease Inhibitor"/>
    <property type="match status" value="1"/>
</dbReference>